<keyword evidence="2" id="KW-1185">Reference proteome</keyword>
<dbReference type="Proteomes" id="UP001500359">
    <property type="component" value="Unassembled WGS sequence"/>
</dbReference>
<dbReference type="EMBL" id="BAAAFD010000020">
    <property type="protein sequence ID" value="GAA0860195.1"/>
    <property type="molecule type" value="Genomic_DNA"/>
</dbReference>
<evidence type="ECO:0008006" key="3">
    <source>
        <dbReference type="Google" id="ProtNLM"/>
    </source>
</evidence>
<sequence>MYVDNEEQGKTITFIGAGGTGSGIEGQTIDNFENNGVLRLANNVVETADGPLLSFVFNRGDEALPLEGISGGGDSGGPAYIKNGNDYVVLGISSRGEFGIKIGKYGIREYYTRLSFFKEWISDIMHGSEEKRAAVSLSELKHLMAGLTEEDLPGICSDIGIQK</sequence>
<evidence type="ECO:0000313" key="2">
    <source>
        <dbReference type="Proteomes" id="UP001500359"/>
    </source>
</evidence>
<accession>A0ABP3X5N7</accession>
<protein>
    <recommendedName>
        <fullName evidence="3">Trypsin</fullName>
    </recommendedName>
</protein>
<name>A0ABP3X5N7_9ALTE</name>
<dbReference type="SUPFAM" id="SSF50494">
    <property type="entry name" value="Trypsin-like serine proteases"/>
    <property type="match status" value="1"/>
</dbReference>
<reference evidence="2" key="1">
    <citation type="journal article" date="2019" name="Int. J. Syst. Evol. Microbiol.">
        <title>The Global Catalogue of Microorganisms (GCM) 10K type strain sequencing project: providing services to taxonomists for standard genome sequencing and annotation.</title>
        <authorList>
            <consortium name="The Broad Institute Genomics Platform"/>
            <consortium name="The Broad Institute Genome Sequencing Center for Infectious Disease"/>
            <person name="Wu L."/>
            <person name="Ma J."/>
        </authorList>
    </citation>
    <scope>NUCLEOTIDE SEQUENCE [LARGE SCALE GENOMIC DNA]</scope>
    <source>
        <strain evidence="2">JCM 15896</strain>
    </source>
</reference>
<comment type="caution">
    <text evidence="1">The sequence shown here is derived from an EMBL/GenBank/DDBJ whole genome shotgun (WGS) entry which is preliminary data.</text>
</comment>
<organism evidence="1 2">
    <name type="scientific">Aliiglaciecola litoralis</name>
    <dbReference type="NCBI Taxonomy" id="582857"/>
    <lineage>
        <taxon>Bacteria</taxon>
        <taxon>Pseudomonadati</taxon>
        <taxon>Pseudomonadota</taxon>
        <taxon>Gammaproteobacteria</taxon>
        <taxon>Alteromonadales</taxon>
        <taxon>Alteromonadaceae</taxon>
        <taxon>Aliiglaciecola</taxon>
    </lineage>
</organism>
<evidence type="ECO:0000313" key="1">
    <source>
        <dbReference type="EMBL" id="GAA0860195.1"/>
    </source>
</evidence>
<gene>
    <name evidence="1" type="ORF">GCM10009114_36420</name>
</gene>
<proteinExistence type="predicted"/>
<dbReference type="Gene3D" id="2.40.10.10">
    <property type="entry name" value="Trypsin-like serine proteases"/>
    <property type="match status" value="1"/>
</dbReference>
<dbReference type="InterPro" id="IPR009003">
    <property type="entry name" value="Peptidase_S1_PA"/>
</dbReference>
<dbReference type="InterPro" id="IPR043504">
    <property type="entry name" value="Peptidase_S1_PA_chymotrypsin"/>
</dbReference>